<feature type="region of interest" description="Disordered" evidence="1">
    <location>
        <begin position="466"/>
        <end position="564"/>
    </location>
</feature>
<feature type="compositionally biased region" description="Basic and acidic residues" evidence="1">
    <location>
        <begin position="467"/>
        <end position="477"/>
    </location>
</feature>
<dbReference type="AlphaFoldDB" id="A0A813BWL3"/>
<keyword evidence="3" id="KW-1185">Reference proteome</keyword>
<accession>A0A813BWL3</accession>
<gene>
    <name evidence="2" type="ORF">SNEC2469_LOCUS31639</name>
</gene>
<dbReference type="Proteomes" id="UP000601435">
    <property type="component" value="Unassembled WGS sequence"/>
</dbReference>
<feature type="region of interest" description="Disordered" evidence="1">
    <location>
        <begin position="638"/>
        <end position="662"/>
    </location>
</feature>
<name>A0A813BWL3_9DINO</name>
<evidence type="ECO:0000313" key="3">
    <source>
        <dbReference type="Proteomes" id="UP000601435"/>
    </source>
</evidence>
<feature type="region of interest" description="Disordered" evidence="1">
    <location>
        <begin position="764"/>
        <end position="802"/>
    </location>
</feature>
<dbReference type="EMBL" id="CAJNJA010077197">
    <property type="protein sequence ID" value="CAE7919581.1"/>
    <property type="molecule type" value="Genomic_DNA"/>
</dbReference>
<reference evidence="2" key="1">
    <citation type="submission" date="2021-02" db="EMBL/GenBank/DDBJ databases">
        <authorList>
            <person name="Dougan E. K."/>
            <person name="Rhodes N."/>
            <person name="Thang M."/>
            <person name="Chan C."/>
        </authorList>
    </citation>
    <scope>NUCLEOTIDE SEQUENCE</scope>
</reference>
<sequence>MHSSLPSSVGAESVQAKLEAASKYVEEIPFFGSKTDFCGHGQESVGIVEEVELAAKDIKLITTVLKCVATCAPHGFLLEELTDDLPTAFCACLNAAAMMRSWSDTQLLNTRRSNIGNHIGAALPGYSGHVPSVRLEGEAIASTFGRSLRIAQGVRSQKTCDIQAMRLQREEQDRRTRSIIPPTRAPEYDKRGISYPPAGDTLHSRIPESNEEKYHYHSGMGLTSLAYDGLGGAGKLRSHGAAARAIPGYQGFIPGKVTENAFAETWSKTQETSLASHFAARASAPKTWTLMTEGRTTLAPVASDTIAEMPIRNPSYQDHAKGWSECKVTGKDVLPAGAAAPFGRHEVFGMKVPDVSQVLHHGVAPIHGYKGYIPGRISENVIGERQGKSIALADHLHRKESGVSKPGPEKAETLLETAKGKLAAIKEHLGSLESGCSEVGLGPCQVKVKDFQERLSRLSHTVAQHKLSVEATKEETTSKTQEGGEGGASEGTDTQNGGTAAPTTAPPAPPAADAPTAGPAAAPPAPPEMASVPQPAAAVGHEVQKENSPMQIDEPAQAGKPQEACASAWHFRGHMKPLEAAHGGAQAPSAGRRYIGCEEHMQDAGTSVPFAGRHGSGRRHLPAHQGNLNLFKEGAPDERLWSRNGPLPHQSPPRQPSPSSWEGYASMEAAEVRIPSQAEMKDSLKEWLCASHNLEIGDAVKWDQVAVEKNGMFWIVFALNSKGISLSREGPTARALAAKLSALPITELRHFGLRLQSPQSEEIRSANLSLQSPGVHESLGSKETETSAEISDAAGARRTRSPEDVRKRYIASGKDNFKGLGQAQVEAPAGGRRFIEIRDNLTSGATFRENGEDPQAFLPMRRAAHTLNQGSGPAASRVARVGTRF</sequence>
<protein>
    <submittedName>
        <fullName evidence="2">Uncharacterized protein</fullName>
    </submittedName>
</protein>
<organism evidence="2 3">
    <name type="scientific">Symbiodinium necroappetens</name>
    <dbReference type="NCBI Taxonomy" id="1628268"/>
    <lineage>
        <taxon>Eukaryota</taxon>
        <taxon>Sar</taxon>
        <taxon>Alveolata</taxon>
        <taxon>Dinophyceae</taxon>
        <taxon>Suessiales</taxon>
        <taxon>Symbiodiniaceae</taxon>
        <taxon>Symbiodinium</taxon>
    </lineage>
</organism>
<proteinExistence type="predicted"/>
<evidence type="ECO:0000256" key="1">
    <source>
        <dbReference type="SAM" id="MobiDB-lite"/>
    </source>
</evidence>
<evidence type="ECO:0000313" key="2">
    <source>
        <dbReference type="EMBL" id="CAE7919581.1"/>
    </source>
</evidence>
<comment type="caution">
    <text evidence="2">The sequence shown here is derived from an EMBL/GenBank/DDBJ whole genome shotgun (WGS) entry which is preliminary data.</text>
</comment>
<dbReference type="OrthoDB" id="415660at2759"/>